<proteinExistence type="predicted"/>
<dbReference type="Proteomes" id="UP000077154">
    <property type="component" value="Unassembled WGS sequence"/>
</dbReference>
<dbReference type="GeneID" id="36287874"/>
<name>A0A177A5P7_9PEZI</name>
<dbReference type="EMBL" id="KV441400">
    <property type="protein sequence ID" value="OAF57437.1"/>
    <property type="molecule type" value="Genomic_DNA"/>
</dbReference>
<accession>A0A177A5P7</accession>
<dbReference type="AlphaFoldDB" id="A0A177A5P7"/>
<reference evidence="1" key="1">
    <citation type="submission" date="2016-03" db="EMBL/GenBank/DDBJ databases">
        <title>Updated assembly of Pseudogymnoascus destructans, the fungus causing white-nose syndrome of bats.</title>
        <authorList>
            <person name="Palmer J.M."/>
            <person name="Drees K.P."/>
            <person name="Foster J.T."/>
            <person name="Lindner D.L."/>
        </authorList>
    </citation>
    <scope>NUCLEOTIDE SEQUENCE [LARGE SCALE GENOMIC DNA]</scope>
    <source>
        <strain evidence="1">20631-21</strain>
    </source>
</reference>
<gene>
    <name evidence="1" type="ORF">VC83_04804</name>
</gene>
<evidence type="ECO:0000313" key="1">
    <source>
        <dbReference type="EMBL" id="OAF57437.1"/>
    </source>
</evidence>
<sequence>MGREVVAKLLKMMELWSWSSEWVIELTVLREAVVSVREEVADEKMTMTMALNTVNPTRRGEMRRQRRWTCRTVEVRVWVRHFGLVGCDGLLFLDCLARHKGTTTKQK</sequence>
<dbReference type="RefSeq" id="XP_024322726.1">
    <property type="nucleotide sequence ID" value="XM_024468432.1"/>
</dbReference>
<protein>
    <submittedName>
        <fullName evidence="1">Uncharacterized protein</fullName>
    </submittedName>
</protein>
<organism evidence="1">
    <name type="scientific">Pseudogymnoascus destructans</name>
    <dbReference type="NCBI Taxonomy" id="655981"/>
    <lineage>
        <taxon>Eukaryota</taxon>
        <taxon>Fungi</taxon>
        <taxon>Dikarya</taxon>
        <taxon>Ascomycota</taxon>
        <taxon>Pezizomycotina</taxon>
        <taxon>Leotiomycetes</taxon>
        <taxon>Thelebolales</taxon>
        <taxon>Thelebolaceae</taxon>
        <taxon>Pseudogymnoascus</taxon>
    </lineage>
</organism>